<evidence type="ECO:0000256" key="2">
    <source>
        <dbReference type="ARBA" id="ARBA00012180"/>
    </source>
</evidence>
<evidence type="ECO:0000313" key="5">
    <source>
        <dbReference type="Proteomes" id="UP001274896"/>
    </source>
</evidence>
<keyword evidence="5" id="KW-1185">Reference proteome</keyword>
<dbReference type="Proteomes" id="UP001274896">
    <property type="component" value="Unassembled WGS sequence"/>
</dbReference>
<dbReference type="EMBL" id="JAUCMX010000024">
    <property type="protein sequence ID" value="KAK3511620.1"/>
    <property type="molecule type" value="Genomic_DNA"/>
</dbReference>
<dbReference type="PROSITE" id="PS50878">
    <property type="entry name" value="RT_POL"/>
    <property type="match status" value="1"/>
</dbReference>
<dbReference type="PANTHER" id="PTHR37984:SF5">
    <property type="entry name" value="PROTEIN NYNRIN-LIKE"/>
    <property type="match status" value="1"/>
</dbReference>
<dbReference type="Gene3D" id="3.10.10.10">
    <property type="entry name" value="HIV Type 1 Reverse Transcriptase, subunit A, domain 1"/>
    <property type="match status" value="1"/>
</dbReference>
<sequence length="286" mass="32916">MKEYIKEALAMGYIRPSMSLAAAEFFFVEKKDGGLRPCIDYQGLNAITVPYLYPLPLVPTALEQLREARIFTKLDLRSAYNLIRIKKGDEWKTAFHTTRGHYEYRVMLYGLTNAPAVFQLFINEIFRDVLHQYLIAYIGDLLIYSSTYEDHVTHVRTVLTCVLSHQLYVKAEKCAFHQDSITFLGYVIWKEGVEMDTGKEKAIPEWPEPTTVKELQRFLGFANIYRRFIKNYSGIVSPLMSLLKGKPWHLRWTVQARSVLSQLKNSFTSAQGLKHPDPSLPVHCGG</sequence>
<dbReference type="InterPro" id="IPR043128">
    <property type="entry name" value="Rev_trsase/Diguanyl_cyclase"/>
</dbReference>
<dbReference type="FunFam" id="3.30.70.270:FF:000063">
    <property type="entry name" value="Zinc knuckle domaincontaining protein"/>
    <property type="match status" value="1"/>
</dbReference>
<accession>A0AAE0UME4</accession>
<protein>
    <recommendedName>
        <fullName evidence="2">ribonuclease H</fullName>
        <ecNumber evidence="2">3.1.26.4</ecNumber>
    </recommendedName>
</protein>
<dbReference type="EC" id="3.1.26.4" evidence="2"/>
<comment type="similarity">
    <text evidence="1">Belongs to the beta type-B retroviral polymerase family. HERV class-II K(HML-2) pol subfamily.</text>
</comment>
<feature type="domain" description="Reverse transcriptase" evidence="3">
    <location>
        <begin position="9"/>
        <end position="188"/>
    </location>
</feature>
<dbReference type="InterPro" id="IPR050951">
    <property type="entry name" value="Retrovirus_Pol_polyprotein"/>
</dbReference>
<reference evidence="4" key="1">
    <citation type="submission" date="2023-06" db="EMBL/GenBank/DDBJ databases">
        <title>Male Hemibagrus guttatus genome.</title>
        <authorList>
            <person name="Bian C."/>
        </authorList>
    </citation>
    <scope>NUCLEOTIDE SEQUENCE</scope>
    <source>
        <strain evidence="4">Male_cb2023</strain>
        <tissue evidence="4">Muscle</tissue>
    </source>
</reference>
<name>A0AAE0UME4_9TELE</name>
<dbReference type="InterPro" id="IPR000477">
    <property type="entry name" value="RT_dom"/>
</dbReference>
<dbReference type="SUPFAM" id="SSF56672">
    <property type="entry name" value="DNA/RNA polymerases"/>
    <property type="match status" value="1"/>
</dbReference>
<dbReference type="GO" id="GO:0004523">
    <property type="term" value="F:RNA-DNA hybrid ribonuclease activity"/>
    <property type="evidence" value="ECO:0007669"/>
    <property type="project" value="UniProtKB-EC"/>
</dbReference>
<dbReference type="Pfam" id="PF00078">
    <property type="entry name" value="RVT_1"/>
    <property type="match status" value="1"/>
</dbReference>
<evidence type="ECO:0000313" key="4">
    <source>
        <dbReference type="EMBL" id="KAK3511620.1"/>
    </source>
</evidence>
<dbReference type="CDD" id="cd01647">
    <property type="entry name" value="RT_LTR"/>
    <property type="match status" value="1"/>
</dbReference>
<dbReference type="Gene3D" id="3.30.70.270">
    <property type="match status" value="2"/>
</dbReference>
<dbReference type="InterPro" id="IPR043502">
    <property type="entry name" value="DNA/RNA_pol_sf"/>
</dbReference>
<proteinExistence type="inferred from homology"/>
<dbReference type="PANTHER" id="PTHR37984">
    <property type="entry name" value="PROTEIN CBG26694"/>
    <property type="match status" value="1"/>
</dbReference>
<organism evidence="4 5">
    <name type="scientific">Hemibagrus guttatus</name>
    <dbReference type="NCBI Taxonomy" id="175788"/>
    <lineage>
        <taxon>Eukaryota</taxon>
        <taxon>Metazoa</taxon>
        <taxon>Chordata</taxon>
        <taxon>Craniata</taxon>
        <taxon>Vertebrata</taxon>
        <taxon>Euteleostomi</taxon>
        <taxon>Actinopterygii</taxon>
        <taxon>Neopterygii</taxon>
        <taxon>Teleostei</taxon>
        <taxon>Ostariophysi</taxon>
        <taxon>Siluriformes</taxon>
        <taxon>Bagridae</taxon>
        <taxon>Hemibagrus</taxon>
    </lineage>
</organism>
<evidence type="ECO:0000259" key="3">
    <source>
        <dbReference type="PROSITE" id="PS50878"/>
    </source>
</evidence>
<dbReference type="AlphaFoldDB" id="A0AAE0UME4"/>
<comment type="caution">
    <text evidence="4">The sequence shown here is derived from an EMBL/GenBank/DDBJ whole genome shotgun (WGS) entry which is preliminary data.</text>
</comment>
<gene>
    <name evidence="4" type="ORF">QTP70_012971</name>
</gene>
<evidence type="ECO:0000256" key="1">
    <source>
        <dbReference type="ARBA" id="ARBA00010879"/>
    </source>
</evidence>